<dbReference type="AlphaFoldDB" id="A0A9D1HUP1"/>
<evidence type="ECO:0000313" key="2">
    <source>
        <dbReference type="EMBL" id="HIU22724.1"/>
    </source>
</evidence>
<protein>
    <recommendedName>
        <fullName evidence="4">Thioredoxin domain-containing protein</fullName>
    </recommendedName>
</protein>
<keyword evidence="1" id="KW-0812">Transmembrane</keyword>
<sequence>MDKKDSVKKEKLTTKQKIQNFGVKKFSILIIGLIMCFVGVLYVALHNAQGGLIEIEYKEYKEYYEKASDKKLVYIAGDDDNSREFLPIINAVLKDTGVQAYYLDMTKIITAGKETEFMGLTDATKESYMIPMVMVIENKKVVDTIQGYTDRDTLKKFIEKNKLA</sequence>
<organism evidence="2 3">
    <name type="scientific">Candidatus Fimihabitans intestinipullorum</name>
    <dbReference type="NCBI Taxonomy" id="2840820"/>
    <lineage>
        <taxon>Bacteria</taxon>
        <taxon>Bacillati</taxon>
        <taxon>Mycoplasmatota</taxon>
        <taxon>Mycoplasmatota incertae sedis</taxon>
        <taxon>Candidatus Fimihabitans</taxon>
    </lineage>
</organism>
<dbReference type="SUPFAM" id="SSF52833">
    <property type="entry name" value="Thioredoxin-like"/>
    <property type="match status" value="1"/>
</dbReference>
<evidence type="ECO:0000256" key="1">
    <source>
        <dbReference type="SAM" id="Phobius"/>
    </source>
</evidence>
<gene>
    <name evidence="2" type="ORF">IAD49_03990</name>
</gene>
<reference evidence="2" key="2">
    <citation type="journal article" date="2021" name="PeerJ">
        <title>Extensive microbial diversity within the chicken gut microbiome revealed by metagenomics and culture.</title>
        <authorList>
            <person name="Gilroy R."/>
            <person name="Ravi A."/>
            <person name="Getino M."/>
            <person name="Pursley I."/>
            <person name="Horton D.L."/>
            <person name="Alikhan N.F."/>
            <person name="Baker D."/>
            <person name="Gharbi K."/>
            <person name="Hall N."/>
            <person name="Watson M."/>
            <person name="Adriaenssens E.M."/>
            <person name="Foster-Nyarko E."/>
            <person name="Jarju S."/>
            <person name="Secka A."/>
            <person name="Antonio M."/>
            <person name="Oren A."/>
            <person name="Chaudhuri R.R."/>
            <person name="La Ragione R."/>
            <person name="Hildebrand F."/>
            <person name="Pallen M.J."/>
        </authorList>
    </citation>
    <scope>NUCLEOTIDE SEQUENCE</scope>
    <source>
        <strain evidence="2">CHK197-8231</strain>
    </source>
</reference>
<accession>A0A9D1HUP1</accession>
<dbReference type="Proteomes" id="UP000824087">
    <property type="component" value="Unassembled WGS sequence"/>
</dbReference>
<dbReference type="Gene3D" id="3.40.30.10">
    <property type="entry name" value="Glutaredoxin"/>
    <property type="match status" value="1"/>
</dbReference>
<evidence type="ECO:0008006" key="4">
    <source>
        <dbReference type="Google" id="ProtNLM"/>
    </source>
</evidence>
<proteinExistence type="predicted"/>
<keyword evidence="1" id="KW-0472">Membrane</keyword>
<dbReference type="EMBL" id="DVML01000024">
    <property type="protein sequence ID" value="HIU22724.1"/>
    <property type="molecule type" value="Genomic_DNA"/>
</dbReference>
<dbReference type="InterPro" id="IPR036249">
    <property type="entry name" value="Thioredoxin-like_sf"/>
</dbReference>
<evidence type="ECO:0000313" key="3">
    <source>
        <dbReference type="Proteomes" id="UP000824087"/>
    </source>
</evidence>
<feature type="transmembrane region" description="Helical" evidence="1">
    <location>
        <begin position="21"/>
        <end position="45"/>
    </location>
</feature>
<comment type="caution">
    <text evidence="2">The sequence shown here is derived from an EMBL/GenBank/DDBJ whole genome shotgun (WGS) entry which is preliminary data.</text>
</comment>
<keyword evidence="1" id="KW-1133">Transmembrane helix</keyword>
<reference evidence="2" key="1">
    <citation type="submission" date="2020-10" db="EMBL/GenBank/DDBJ databases">
        <authorList>
            <person name="Gilroy R."/>
        </authorList>
    </citation>
    <scope>NUCLEOTIDE SEQUENCE</scope>
    <source>
        <strain evidence="2">CHK197-8231</strain>
    </source>
</reference>
<name>A0A9D1HUP1_9BACT</name>